<keyword evidence="3" id="KW-0813">Transport</keyword>
<organism evidence="10 11">
    <name type="scientific">Saccoglossus kowalevskii</name>
    <name type="common">Acorn worm</name>
    <dbReference type="NCBI Taxonomy" id="10224"/>
    <lineage>
        <taxon>Eukaryota</taxon>
        <taxon>Metazoa</taxon>
        <taxon>Hemichordata</taxon>
        <taxon>Enteropneusta</taxon>
        <taxon>Harrimaniidae</taxon>
        <taxon>Saccoglossus</taxon>
    </lineage>
</organism>
<name>A0ABM0GT37_SACKO</name>
<evidence type="ECO:0000313" key="11">
    <source>
        <dbReference type="RefSeq" id="XP_002736779.1"/>
    </source>
</evidence>
<evidence type="ECO:0000256" key="8">
    <source>
        <dbReference type="ARBA" id="ARBA00023136"/>
    </source>
</evidence>
<evidence type="ECO:0000256" key="7">
    <source>
        <dbReference type="ARBA" id="ARBA00023128"/>
    </source>
</evidence>
<evidence type="ECO:0000256" key="5">
    <source>
        <dbReference type="ARBA" id="ARBA00022781"/>
    </source>
</evidence>
<dbReference type="InterPro" id="IPR006808">
    <property type="entry name" value="ATP_synth_F0_gsu_mt"/>
</dbReference>
<keyword evidence="8" id="KW-0472">Membrane</keyword>
<dbReference type="Pfam" id="PF04718">
    <property type="entry name" value="ATP-synt_G"/>
    <property type="match status" value="1"/>
</dbReference>
<keyword evidence="7" id="KW-0496">Mitochondrion</keyword>
<dbReference type="Proteomes" id="UP000694865">
    <property type="component" value="Unplaced"/>
</dbReference>
<keyword evidence="9" id="KW-0066">ATP synthesis</keyword>
<keyword evidence="6" id="KW-0406">Ion transport</keyword>
<evidence type="ECO:0000256" key="1">
    <source>
        <dbReference type="ARBA" id="ARBA00004325"/>
    </source>
</evidence>
<evidence type="ECO:0000256" key="9">
    <source>
        <dbReference type="ARBA" id="ARBA00023310"/>
    </source>
</evidence>
<keyword evidence="5" id="KW-0375">Hydrogen ion transport</keyword>
<dbReference type="RefSeq" id="XP_002736779.1">
    <property type="nucleotide sequence ID" value="XM_002736733.2"/>
</dbReference>
<keyword evidence="10" id="KW-1185">Reference proteome</keyword>
<evidence type="ECO:0000256" key="6">
    <source>
        <dbReference type="ARBA" id="ARBA00023065"/>
    </source>
</evidence>
<comment type="subcellular location">
    <subcellularLocation>
        <location evidence="1">Mitochondrion membrane</location>
    </subcellularLocation>
</comment>
<sequence length="155" mass="17356">MSGFVGKMASAGTRAVTVSGPKLALKILQQISVKLGWLMNKSLLSMHIIFFPDLKIPNVANWSKPRLSKFWYYAKVELIPPTPAEFPKISKGISDIVASAKTGKWKQLTVREAWLNTLVAVEVCFWFFIGEQIGRRSLIGYNIDLAVEPPKHNII</sequence>
<dbReference type="GeneID" id="100376172"/>
<protein>
    <submittedName>
        <fullName evidence="11">ATP synthase subunit g, mitochondrial-like</fullName>
    </submittedName>
</protein>
<accession>A0ABM0GT37</accession>
<evidence type="ECO:0000256" key="2">
    <source>
        <dbReference type="ARBA" id="ARBA00005699"/>
    </source>
</evidence>
<evidence type="ECO:0000256" key="3">
    <source>
        <dbReference type="ARBA" id="ARBA00022448"/>
    </source>
</evidence>
<gene>
    <name evidence="11" type="primary">LOC100376172</name>
</gene>
<keyword evidence="4" id="KW-0138">CF(0)</keyword>
<evidence type="ECO:0000313" key="10">
    <source>
        <dbReference type="Proteomes" id="UP000694865"/>
    </source>
</evidence>
<proteinExistence type="inferred from homology"/>
<reference evidence="11" key="1">
    <citation type="submission" date="2025-08" db="UniProtKB">
        <authorList>
            <consortium name="RefSeq"/>
        </authorList>
    </citation>
    <scope>IDENTIFICATION</scope>
    <source>
        <tissue evidence="11">Testes</tissue>
    </source>
</reference>
<dbReference type="PANTHER" id="PTHR12386">
    <property type="entry name" value="ATP SYNTHASE SUBUNIT"/>
    <property type="match status" value="1"/>
</dbReference>
<evidence type="ECO:0000256" key="4">
    <source>
        <dbReference type="ARBA" id="ARBA00022547"/>
    </source>
</evidence>
<comment type="similarity">
    <text evidence="2">Belongs to the ATPase g subunit family.</text>
</comment>